<accession>A0A645EVM0</accession>
<organism evidence="1">
    <name type="scientific">bioreactor metagenome</name>
    <dbReference type="NCBI Taxonomy" id="1076179"/>
    <lineage>
        <taxon>unclassified sequences</taxon>
        <taxon>metagenomes</taxon>
        <taxon>ecological metagenomes</taxon>
    </lineage>
</organism>
<reference evidence="1" key="1">
    <citation type="submission" date="2019-08" db="EMBL/GenBank/DDBJ databases">
        <authorList>
            <person name="Kucharzyk K."/>
            <person name="Murdoch R.W."/>
            <person name="Higgins S."/>
            <person name="Loffler F."/>
        </authorList>
    </citation>
    <scope>NUCLEOTIDE SEQUENCE</scope>
</reference>
<dbReference type="AlphaFoldDB" id="A0A645EVM0"/>
<dbReference type="EMBL" id="VSSQ01050463">
    <property type="protein sequence ID" value="MPN04553.1"/>
    <property type="molecule type" value="Genomic_DNA"/>
</dbReference>
<proteinExistence type="predicted"/>
<evidence type="ECO:0008006" key="2">
    <source>
        <dbReference type="Google" id="ProtNLM"/>
    </source>
</evidence>
<dbReference type="InterPro" id="IPR049254">
    <property type="entry name" value="Phage_tail_terminator"/>
</dbReference>
<evidence type="ECO:0000313" key="1">
    <source>
        <dbReference type="EMBL" id="MPN04553.1"/>
    </source>
</evidence>
<protein>
    <recommendedName>
        <fullName evidence="2">DUF3168 domain-containing protein</fullName>
    </recommendedName>
</protein>
<sequence length="137" mass="15441">MIDEIRQAIVNELKSLYPEAKRYLDNVPQGFARPSFRIAVIEQGYKKRLTGAYRSTISLDVAYFSAAGQAGILSDCLRVQETLLRGFDLVEGFRITSKDARVTDQVLHLTFDVKYSERQVEPGTLMGTVTTNFVSKE</sequence>
<dbReference type="Pfam" id="PF20765">
    <property type="entry name" value="Phage_tail_terminator_8"/>
    <property type="match status" value="1"/>
</dbReference>
<gene>
    <name evidence="1" type="ORF">SDC9_151794</name>
</gene>
<comment type="caution">
    <text evidence="1">The sequence shown here is derived from an EMBL/GenBank/DDBJ whole genome shotgun (WGS) entry which is preliminary data.</text>
</comment>
<name>A0A645EVM0_9ZZZZ</name>